<keyword evidence="2" id="KW-0132">Cell division</keyword>
<dbReference type="SUPFAM" id="SSF46785">
    <property type="entry name" value="Winged helix' DNA-binding domain"/>
    <property type="match status" value="2"/>
</dbReference>
<evidence type="ECO:0000313" key="5">
    <source>
        <dbReference type="EMBL" id="RZU29808.1"/>
    </source>
</evidence>
<dbReference type="Pfam" id="PF04079">
    <property type="entry name" value="SMC_ScpB"/>
    <property type="match status" value="1"/>
</dbReference>
<evidence type="ECO:0000313" key="6">
    <source>
        <dbReference type="Proteomes" id="UP000292958"/>
    </source>
</evidence>
<dbReference type="PANTHER" id="PTHR34298">
    <property type="entry name" value="SEGREGATION AND CONDENSATION PROTEIN B"/>
    <property type="match status" value="1"/>
</dbReference>
<dbReference type="PANTHER" id="PTHR34298:SF2">
    <property type="entry name" value="SEGREGATION AND CONDENSATION PROTEIN B"/>
    <property type="match status" value="1"/>
</dbReference>
<sequence>METWELKANIHAILISINRPVTLQVLAAALDTDMDGIHTALQELEDHLTAADQPAQVRHRAHGLRLEVKPQFAERVRRAVPAWAAKPITSQALETLAIIALKQPVTIADINAIRGIESAGTVQTLSNRKLIARAARRGPRREKYWRTTPLFLETFGLSNLDELYQDGRMEEVFPAVYSADGSDDDDRSNAVEIPILQRVP</sequence>
<dbReference type="EMBL" id="SHKW01000007">
    <property type="protein sequence ID" value="RZU29808.1"/>
    <property type="molecule type" value="Genomic_DNA"/>
</dbReference>
<dbReference type="PIRSF" id="PIRSF019345">
    <property type="entry name" value="ScpB"/>
    <property type="match status" value="1"/>
</dbReference>
<dbReference type="InterPro" id="IPR005234">
    <property type="entry name" value="ScpB_csome_segregation"/>
</dbReference>
<dbReference type="Proteomes" id="UP000292958">
    <property type="component" value="Unassembled WGS sequence"/>
</dbReference>
<dbReference type="AlphaFoldDB" id="A0A4Q7Y041"/>
<keyword evidence="3" id="KW-0159">Chromosome partition</keyword>
<organism evidence="5 6">
    <name type="scientific">Edaphobacter modestus</name>
    <dbReference type="NCBI Taxonomy" id="388466"/>
    <lineage>
        <taxon>Bacteria</taxon>
        <taxon>Pseudomonadati</taxon>
        <taxon>Acidobacteriota</taxon>
        <taxon>Terriglobia</taxon>
        <taxon>Terriglobales</taxon>
        <taxon>Acidobacteriaceae</taxon>
        <taxon>Edaphobacter</taxon>
    </lineage>
</organism>
<proteinExistence type="predicted"/>
<dbReference type="GO" id="GO:0051301">
    <property type="term" value="P:cell division"/>
    <property type="evidence" value="ECO:0007669"/>
    <property type="project" value="UniProtKB-KW"/>
</dbReference>
<dbReference type="Gene3D" id="1.10.10.10">
    <property type="entry name" value="Winged helix-like DNA-binding domain superfamily/Winged helix DNA-binding domain"/>
    <property type="match status" value="2"/>
</dbReference>
<dbReference type="NCBIfam" id="TIGR00281">
    <property type="entry name" value="SMC-Scp complex subunit ScpB"/>
    <property type="match status" value="1"/>
</dbReference>
<dbReference type="OrthoDB" id="9806226at2"/>
<name>A0A4Q7Y041_9BACT</name>
<accession>A0A4Q7Y041</accession>
<gene>
    <name evidence="5" type="ORF">BDD14_6441</name>
</gene>
<dbReference type="GO" id="GO:0051304">
    <property type="term" value="P:chromosome separation"/>
    <property type="evidence" value="ECO:0007669"/>
    <property type="project" value="InterPro"/>
</dbReference>
<evidence type="ECO:0000256" key="3">
    <source>
        <dbReference type="ARBA" id="ARBA00022829"/>
    </source>
</evidence>
<evidence type="ECO:0000256" key="4">
    <source>
        <dbReference type="ARBA" id="ARBA00023306"/>
    </source>
</evidence>
<dbReference type="InterPro" id="IPR036390">
    <property type="entry name" value="WH_DNA-bd_sf"/>
</dbReference>
<evidence type="ECO:0000256" key="2">
    <source>
        <dbReference type="ARBA" id="ARBA00022618"/>
    </source>
</evidence>
<comment type="caution">
    <text evidence="5">The sequence shown here is derived from an EMBL/GenBank/DDBJ whole genome shotgun (WGS) entry which is preliminary data.</text>
</comment>
<keyword evidence="6" id="KW-1185">Reference proteome</keyword>
<dbReference type="RefSeq" id="WP_130425166.1">
    <property type="nucleotide sequence ID" value="NZ_SHKW01000007.1"/>
</dbReference>
<evidence type="ECO:0000256" key="1">
    <source>
        <dbReference type="ARBA" id="ARBA00022490"/>
    </source>
</evidence>
<reference evidence="5 6" key="1">
    <citation type="submission" date="2019-02" db="EMBL/GenBank/DDBJ databases">
        <title>Genomic Encyclopedia of Archaeal and Bacterial Type Strains, Phase II (KMG-II): from individual species to whole genera.</title>
        <authorList>
            <person name="Goeker M."/>
        </authorList>
    </citation>
    <scope>NUCLEOTIDE SEQUENCE [LARGE SCALE GENOMIC DNA]</scope>
    <source>
        <strain evidence="5 6">DSM 18101</strain>
    </source>
</reference>
<keyword evidence="1" id="KW-0963">Cytoplasm</keyword>
<dbReference type="InterPro" id="IPR036388">
    <property type="entry name" value="WH-like_DNA-bd_sf"/>
</dbReference>
<protein>
    <submittedName>
        <fullName evidence="5">Segregation and condensation protein B</fullName>
    </submittedName>
</protein>
<keyword evidence="4" id="KW-0131">Cell cycle</keyword>